<dbReference type="PANTHER" id="PTHR48111">
    <property type="entry name" value="REGULATOR OF RPOS"/>
    <property type="match status" value="1"/>
</dbReference>
<dbReference type="SMART" id="SM00862">
    <property type="entry name" value="Trans_reg_C"/>
    <property type="match status" value="1"/>
</dbReference>
<dbReference type="PROSITE" id="PS51755">
    <property type="entry name" value="OMPR_PHOB"/>
    <property type="match status" value="1"/>
</dbReference>
<evidence type="ECO:0000256" key="2">
    <source>
        <dbReference type="ARBA" id="ARBA00023012"/>
    </source>
</evidence>
<keyword evidence="3" id="KW-0805">Transcription regulation</keyword>
<dbReference type="Gene3D" id="1.10.10.10">
    <property type="entry name" value="Winged helix-like DNA-binding domain superfamily/Winged helix DNA-binding domain"/>
    <property type="match status" value="1"/>
</dbReference>
<dbReference type="STRING" id="100225.SAMN05421595_0931"/>
<dbReference type="GO" id="GO:0000156">
    <property type="term" value="F:phosphorelay response regulator activity"/>
    <property type="evidence" value="ECO:0007669"/>
    <property type="project" value="TreeGrafter"/>
</dbReference>
<dbReference type="InterPro" id="IPR016032">
    <property type="entry name" value="Sig_transdc_resp-reg_C-effctor"/>
</dbReference>
<dbReference type="SUPFAM" id="SSF52172">
    <property type="entry name" value="CheY-like"/>
    <property type="match status" value="1"/>
</dbReference>
<gene>
    <name evidence="10" type="ORF">AUCHE_05_00200</name>
</gene>
<dbReference type="SUPFAM" id="SSF46894">
    <property type="entry name" value="C-terminal effector domain of the bipartite response regulators"/>
    <property type="match status" value="1"/>
</dbReference>
<dbReference type="InterPro" id="IPR001789">
    <property type="entry name" value="Sig_transdc_resp-reg_receiver"/>
</dbReference>
<feature type="modified residue" description="4-aspartylphosphate" evidence="6">
    <location>
        <position position="59"/>
    </location>
</feature>
<dbReference type="PANTHER" id="PTHR48111:SF1">
    <property type="entry name" value="TWO-COMPONENT RESPONSE REGULATOR ORR33"/>
    <property type="match status" value="1"/>
</dbReference>
<keyword evidence="11" id="KW-1185">Reference proteome</keyword>
<dbReference type="Gene3D" id="6.10.250.690">
    <property type="match status" value="1"/>
</dbReference>
<organism evidence="10 11">
    <name type="scientific">Austwickia chelonae NBRC 105200</name>
    <dbReference type="NCBI Taxonomy" id="1184607"/>
    <lineage>
        <taxon>Bacteria</taxon>
        <taxon>Bacillati</taxon>
        <taxon>Actinomycetota</taxon>
        <taxon>Actinomycetes</taxon>
        <taxon>Micrococcales</taxon>
        <taxon>Dermatophilaceae</taxon>
        <taxon>Austwickia</taxon>
    </lineage>
</organism>
<keyword evidence="4 7" id="KW-0238">DNA-binding</keyword>
<feature type="domain" description="Response regulatory" evidence="8">
    <location>
        <begin position="10"/>
        <end position="123"/>
    </location>
</feature>
<dbReference type="RefSeq" id="WP_006501868.1">
    <property type="nucleotide sequence ID" value="NZ_BAGZ01000005.1"/>
</dbReference>
<dbReference type="eggNOG" id="COG0745">
    <property type="taxonomic scope" value="Bacteria"/>
</dbReference>
<dbReference type="InterPro" id="IPR001867">
    <property type="entry name" value="OmpR/PhoB-type_DNA-bd"/>
</dbReference>
<dbReference type="Pfam" id="PF00486">
    <property type="entry name" value="Trans_reg_C"/>
    <property type="match status" value="1"/>
</dbReference>
<proteinExistence type="predicted"/>
<dbReference type="FunFam" id="3.40.50.2300:FF:000001">
    <property type="entry name" value="DNA-binding response regulator PhoB"/>
    <property type="match status" value="1"/>
</dbReference>
<dbReference type="EMBL" id="BAGZ01000005">
    <property type="protein sequence ID" value="GAB77116.1"/>
    <property type="molecule type" value="Genomic_DNA"/>
</dbReference>
<sequence length="245" mass="26324">MRTDRAVKQRVLVVDDEPRMAELVQFALEAQGLAVVTAHDAVGAWRVLSEVRVDLVVLDVMLPGESGVDLCRRLRAVSAVPVILLTALGDTEDRVAGLEAGADDYLTKPFSPRELALRVSAVLRRMGGAGGPLGPVAVSGPAHPAVRELGVLKLDVHQHRAFVDGRELHLTPGEFRLLLALGERPGVTLRWVELAQVIGHGPEHVGCSSVVKTAIYRLRSKLDTVPGAPQIVSDRGCGYRIVVLN</sequence>
<dbReference type="OrthoDB" id="4481605at2"/>
<evidence type="ECO:0000256" key="7">
    <source>
        <dbReference type="PROSITE-ProRule" id="PRU01091"/>
    </source>
</evidence>
<evidence type="ECO:0000256" key="4">
    <source>
        <dbReference type="ARBA" id="ARBA00023125"/>
    </source>
</evidence>
<evidence type="ECO:0000256" key="5">
    <source>
        <dbReference type="ARBA" id="ARBA00023163"/>
    </source>
</evidence>
<evidence type="ECO:0000313" key="11">
    <source>
        <dbReference type="Proteomes" id="UP000008495"/>
    </source>
</evidence>
<evidence type="ECO:0000259" key="8">
    <source>
        <dbReference type="PROSITE" id="PS50110"/>
    </source>
</evidence>
<dbReference type="GO" id="GO:0006355">
    <property type="term" value="P:regulation of DNA-templated transcription"/>
    <property type="evidence" value="ECO:0007669"/>
    <property type="project" value="InterPro"/>
</dbReference>
<dbReference type="Gene3D" id="3.40.50.2300">
    <property type="match status" value="1"/>
</dbReference>
<keyword evidence="1 6" id="KW-0597">Phosphoprotein</keyword>
<dbReference type="PROSITE" id="PS50110">
    <property type="entry name" value="RESPONSE_REGULATORY"/>
    <property type="match status" value="1"/>
</dbReference>
<keyword evidence="5" id="KW-0804">Transcription</keyword>
<feature type="DNA-binding region" description="OmpR/PhoB-type" evidence="7">
    <location>
        <begin position="144"/>
        <end position="243"/>
    </location>
</feature>
<evidence type="ECO:0000256" key="3">
    <source>
        <dbReference type="ARBA" id="ARBA00023015"/>
    </source>
</evidence>
<feature type="domain" description="OmpR/PhoB-type" evidence="9">
    <location>
        <begin position="144"/>
        <end position="243"/>
    </location>
</feature>
<accession>K6ULC0</accession>
<comment type="caution">
    <text evidence="10">The sequence shown here is derived from an EMBL/GenBank/DDBJ whole genome shotgun (WGS) entry which is preliminary data.</text>
</comment>
<dbReference type="InterPro" id="IPR036388">
    <property type="entry name" value="WH-like_DNA-bd_sf"/>
</dbReference>
<dbReference type="SMART" id="SM00448">
    <property type="entry name" value="REC"/>
    <property type="match status" value="1"/>
</dbReference>
<evidence type="ECO:0000256" key="1">
    <source>
        <dbReference type="ARBA" id="ARBA00022553"/>
    </source>
</evidence>
<reference evidence="10 11" key="1">
    <citation type="submission" date="2012-08" db="EMBL/GenBank/DDBJ databases">
        <title>Whole genome shotgun sequence of Austwickia chelonae NBRC 105200.</title>
        <authorList>
            <person name="Yoshida I."/>
            <person name="Hosoyama A."/>
            <person name="Tsuchikane K."/>
            <person name="Katsumata H."/>
            <person name="Ando Y."/>
            <person name="Ohji S."/>
            <person name="Hamada M."/>
            <person name="Tamura T."/>
            <person name="Yamazoe A."/>
            <person name="Yamazaki S."/>
            <person name="Fujita N."/>
        </authorList>
    </citation>
    <scope>NUCLEOTIDE SEQUENCE [LARGE SCALE GENOMIC DNA]</scope>
    <source>
        <strain evidence="10 11">NBRC 105200</strain>
    </source>
</reference>
<dbReference type="InterPro" id="IPR039420">
    <property type="entry name" value="WalR-like"/>
</dbReference>
<evidence type="ECO:0000313" key="10">
    <source>
        <dbReference type="EMBL" id="GAB77116.1"/>
    </source>
</evidence>
<dbReference type="GO" id="GO:0005829">
    <property type="term" value="C:cytosol"/>
    <property type="evidence" value="ECO:0007669"/>
    <property type="project" value="TreeGrafter"/>
</dbReference>
<dbReference type="Proteomes" id="UP000008495">
    <property type="component" value="Unassembled WGS sequence"/>
</dbReference>
<protein>
    <submittedName>
        <fullName evidence="10">Putative two-component system response regulator</fullName>
    </submittedName>
</protein>
<name>K6ULC0_9MICO</name>
<dbReference type="InterPro" id="IPR011006">
    <property type="entry name" value="CheY-like_superfamily"/>
</dbReference>
<dbReference type="Pfam" id="PF00072">
    <property type="entry name" value="Response_reg"/>
    <property type="match status" value="1"/>
</dbReference>
<dbReference type="GO" id="GO:0032993">
    <property type="term" value="C:protein-DNA complex"/>
    <property type="evidence" value="ECO:0007669"/>
    <property type="project" value="TreeGrafter"/>
</dbReference>
<dbReference type="CDD" id="cd00383">
    <property type="entry name" value="trans_reg_C"/>
    <property type="match status" value="1"/>
</dbReference>
<dbReference type="AlphaFoldDB" id="K6ULC0"/>
<evidence type="ECO:0000259" key="9">
    <source>
        <dbReference type="PROSITE" id="PS51755"/>
    </source>
</evidence>
<evidence type="ECO:0000256" key="6">
    <source>
        <dbReference type="PROSITE-ProRule" id="PRU00169"/>
    </source>
</evidence>
<keyword evidence="2" id="KW-0902">Two-component regulatory system</keyword>
<dbReference type="GO" id="GO:0000976">
    <property type="term" value="F:transcription cis-regulatory region binding"/>
    <property type="evidence" value="ECO:0007669"/>
    <property type="project" value="TreeGrafter"/>
</dbReference>